<feature type="transmembrane region" description="Helical" evidence="2">
    <location>
        <begin position="142"/>
        <end position="164"/>
    </location>
</feature>
<sequence length="354" mass="37608">MAHEPAVGVEEIGRHPQRPFSPDGTGSTPVPHHHSSYLKACQDQFVNIIMIATFAGGVQASILSFLNDLLSADSVRAELFRKNPTDLYRPRYTVYSLGLMIGLFAIAGNIGVAATAAANAALLCQYSISNPTFQPRVEARALFCMLALFIAFILSGCSLILLSIEFDPSFAIFIALVLIGGLVVAAYQPAVRYGGEWRKAVRDKPLHICSMVVSTAAFAITLARPVQSAWYAGSGYGATCIYHIMAVLFGESAEGEKGTPRRLAAFGATLLALGWAGCIVVTFAWKFNLGRVDQVLSYVVAAVSGVEAMLLGAIAARDWFAIAKATRKAVVNTGPEGGEDPQRDTAETGGSQVG</sequence>
<feature type="transmembrane region" description="Helical" evidence="2">
    <location>
        <begin position="229"/>
        <end position="251"/>
    </location>
</feature>
<keyword evidence="4" id="KW-1185">Reference proteome</keyword>
<proteinExistence type="predicted"/>
<feature type="region of interest" description="Disordered" evidence="1">
    <location>
        <begin position="332"/>
        <end position="354"/>
    </location>
</feature>
<dbReference type="EMBL" id="QPFP01000018">
    <property type="protein sequence ID" value="TEB31615.1"/>
    <property type="molecule type" value="Genomic_DNA"/>
</dbReference>
<evidence type="ECO:0000256" key="1">
    <source>
        <dbReference type="SAM" id="MobiDB-lite"/>
    </source>
</evidence>
<feature type="transmembrane region" description="Helical" evidence="2">
    <location>
        <begin position="263"/>
        <end position="285"/>
    </location>
</feature>
<feature type="transmembrane region" description="Helical" evidence="2">
    <location>
        <begin position="45"/>
        <end position="66"/>
    </location>
</feature>
<dbReference type="Proteomes" id="UP000298030">
    <property type="component" value="Unassembled WGS sequence"/>
</dbReference>
<evidence type="ECO:0000256" key="2">
    <source>
        <dbReference type="SAM" id="Phobius"/>
    </source>
</evidence>
<keyword evidence="2" id="KW-0812">Transmembrane</keyword>
<name>A0A4Y7TBR5_COPMI</name>
<protein>
    <submittedName>
        <fullName evidence="3">Uncharacterized protein</fullName>
    </submittedName>
</protein>
<feature type="transmembrane region" description="Helical" evidence="2">
    <location>
        <begin position="170"/>
        <end position="193"/>
    </location>
</feature>
<gene>
    <name evidence="3" type="ORF">FA13DRAFT_1791394</name>
</gene>
<feature type="transmembrane region" description="Helical" evidence="2">
    <location>
        <begin position="205"/>
        <end position="223"/>
    </location>
</feature>
<evidence type="ECO:0000313" key="4">
    <source>
        <dbReference type="Proteomes" id="UP000298030"/>
    </source>
</evidence>
<organism evidence="3 4">
    <name type="scientific">Coprinellus micaceus</name>
    <name type="common">Glistening ink-cap mushroom</name>
    <name type="synonym">Coprinus micaceus</name>
    <dbReference type="NCBI Taxonomy" id="71717"/>
    <lineage>
        <taxon>Eukaryota</taxon>
        <taxon>Fungi</taxon>
        <taxon>Dikarya</taxon>
        <taxon>Basidiomycota</taxon>
        <taxon>Agaricomycotina</taxon>
        <taxon>Agaricomycetes</taxon>
        <taxon>Agaricomycetidae</taxon>
        <taxon>Agaricales</taxon>
        <taxon>Agaricineae</taxon>
        <taxon>Psathyrellaceae</taxon>
        <taxon>Coprinellus</taxon>
    </lineage>
</organism>
<dbReference type="AlphaFoldDB" id="A0A4Y7TBR5"/>
<comment type="caution">
    <text evidence="3">The sequence shown here is derived from an EMBL/GenBank/DDBJ whole genome shotgun (WGS) entry which is preliminary data.</text>
</comment>
<feature type="transmembrane region" description="Helical" evidence="2">
    <location>
        <begin position="94"/>
        <end position="122"/>
    </location>
</feature>
<reference evidence="3 4" key="1">
    <citation type="journal article" date="2019" name="Nat. Ecol. Evol.">
        <title>Megaphylogeny resolves global patterns of mushroom evolution.</title>
        <authorList>
            <person name="Varga T."/>
            <person name="Krizsan K."/>
            <person name="Foldi C."/>
            <person name="Dima B."/>
            <person name="Sanchez-Garcia M."/>
            <person name="Sanchez-Ramirez S."/>
            <person name="Szollosi G.J."/>
            <person name="Szarkandi J.G."/>
            <person name="Papp V."/>
            <person name="Albert L."/>
            <person name="Andreopoulos W."/>
            <person name="Angelini C."/>
            <person name="Antonin V."/>
            <person name="Barry K.W."/>
            <person name="Bougher N.L."/>
            <person name="Buchanan P."/>
            <person name="Buyck B."/>
            <person name="Bense V."/>
            <person name="Catcheside P."/>
            <person name="Chovatia M."/>
            <person name="Cooper J."/>
            <person name="Damon W."/>
            <person name="Desjardin D."/>
            <person name="Finy P."/>
            <person name="Geml J."/>
            <person name="Haridas S."/>
            <person name="Hughes K."/>
            <person name="Justo A."/>
            <person name="Karasinski D."/>
            <person name="Kautmanova I."/>
            <person name="Kiss B."/>
            <person name="Kocsube S."/>
            <person name="Kotiranta H."/>
            <person name="LaButti K.M."/>
            <person name="Lechner B.E."/>
            <person name="Liimatainen K."/>
            <person name="Lipzen A."/>
            <person name="Lukacs Z."/>
            <person name="Mihaltcheva S."/>
            <person name="Morgado L.N."/>
            <person name="Niskanen T."/>
            <person name="Noordeloos M.E."/>
            <person name="Ohm R.A."/>
            <person name="Ortiz-Santana B."/>
            <person name="Ovrebo C."/>
            <person name="Racz N."/>
            <person name="Riley R."/>
            <person name="Savchenko A."/>
            <person name="Shiryaev A."/>
            <person name="Soop K."/>
            <person name="Spirin V."/>
            <person name="Szebenyi C."/>
            <person name="Tomsovsky M."/>
            <person name="Tulloss R.E."/>
            <person name="Uehling J."/>
            <person name="Grigoriev I.V."/>
            <person name="Vagvolgyi C."/>
            <person name="Papp T."/>
            <person name="Martin F.M."/>
            <person name="Miettinen O."/>
            <person name="Hibbett D.S."/>
            <person name="Nagy L.G."/>
        </authorList>
    </citation>
    <scope>NUCLEOTIDE SEQUENCE [LARGE SCALE GENOMIC DNA]</scope>
    <source>
        <strain evidence="3 4">FP101781</strain>
    </source>
</reference>
<keyword evidence="2" id="KW-1133">Transmembrane helix</keyword>
<accession>A0A4Y7TBR5</accession>
<feature type="region of interest" description="Disordered" evidence="1">
    <location>
        <begin position="1"/>
        <end position="34"/>
    </location>
</feature>
<feature type="transmembrane region" description="Helical" evidence="2">
    <location>
        <begin position="297"/>
        <end position="320"/>
    </location>
</feature>
<evidence type="ECO:0000313" key="3">
    <source>
        <dbReference type="EMBL" id="TEB31615.1"/>
    </source>
</evidence>
<keyword evidence="2" id="KW-0472">Membrane</keyword>